<keyword evidence="3" id="KW-1185">Reference proteome</keyword>
<keyword evidence="1" id="KW-0472">Membrane</keyword>
<evidence type="ECO:0000256" key="1">
    <source>
        <dbReference type="SAM" id="Phobius"/>
    </source>
</evidence>
<comment type="caution">
    <text evidence="2">The sequence shown here is derived from an EMBL/GenBank/DDBJ whole genome shotgun (WGS) entry which is preliminary data.</text>
</comment>
<gene>
    <name evidence="2" type="ORF">IC234_07775</name>
</gene>
<dbReference type="Pfam" id="PF04120">
    <property type="entry name" value="Iron_permease"/>
    <property type="match status" value="1"/>
</dbReference>
<protein>
    <submittedName>
        <fullName evidence="2">Low affinity iron permease family protein</fullName>
    </submittedName>
</protein>
<keyword evidence="1" id="KW-1133">Transmembrane helix</keyword>
<dbReference type="EMBL" id="JACXAC010000002">
    <property type="protein sequence ID" value="MBD2722023.1"/>
    <property type="molecule type" value="Genomic_DNA"/>
</dbReference>
<evidence type="ECO:0000313" key="3">
    <source>
        <dbReference type="Proteomes" id="UP000606003"/>
    </source>
</evidence>
<dbReference type="RefSeq" id="WP_190923278.1">
    <property type="nucleotide sequence ID" value="NZ_JACXAC010000002.1"/>
</dbReference>
<feature type="transmembrane region" description="Helical" evidence="1">
    <location>
        <begin position="20"/>
        <end position="41"/>
    </location>
</feature>
<dbReference type="Proteomes" id="UP000606003">
    <property type="component" value="Unassembled WGS sequence"/>
</dbReference>
<sequence>MKFPEKPAPTSLFGRMASAITEFSGSTPAFVIAAGLVLVWALTGPLFHYSETWQLVINTGTTVITFLMVFLIQRAQNKDSLVLHLKLNELIAAQKGASNRLINAQDFSEEEIRLLHDFYCALAEMAKKDNDLGKTHTVEEAQDNHNDKLAAHLQ</sequence>
<organism evidence="2 3">
    <name type="scientific">Hymenobacter armeniacus</name>
    <dbReference type="NCBI Taxonomy" id="2771358"/>
    <lineage>
        <taxon>Bacteria</taxon>
        <taxon>Pseudomonadati</taxon>
        <taxon>Bacteroidota</taxon>
        <taxon>Cytophagia</taxon>
        <taxon>Cytophagales</taxon>
        <taxon>Hymenobacteraceae</taxon>
        <taxon>Hymenobacter</taxon>
    </lineage>
</organism>
<dbReference type="InterPro" id="IPR007251">
    <property type="entry name" value="Iron_permease_Fet4"/>
</dbReference>
<evidence type="ECO:0000313" key="2">
    <source>
        <dbReference type="EMBL" id="MBD2722023.1"/>
    </source>
</evidence>
<feature type="transmembrane region" description="Helical" evidence="1">
    <location>
        <begin position="53"/>
        <end position="72"/>
    </location>
</feature>
<keyword evidence="1" id="KW-0812">Transmembrane</keyword>
<name>A0ABR8JST3_9BACT</name>
<accession>A0ABR8JST3</accession>
<reference evidence="2 3" key="1">
    <citation type="submission" date="2020-09" db="EMBL/GenBank/DDBJ databases">
        <authorList>
            <person name="Kim M.K."/>
        </authorList>
    </citation>
    <scope>NUCLEOTIDE SEQUENCE [LARGE SCALE GENOMIC DNA]</scope>
    <source>
        <strain evidence="2 3">BT189</strain>
    </source>
</reference>
<proteinExistence type="predicted"/>